<evidence type="ECO:0000313" key="1">
    <source>
        <dbReference type="EMBL" id="MBB5077775.1"/>
    </source>
</evidence>
<protein>
    <submittedName>
        <fullName evidence="1">Uncharacterized protein</fullName>
    </submittedName>
</protein>
<reference evidence="1 2" key="1">
    <citation type="submission" date="2020-08" db="EMBL/GenBank/DDBJ databases">
        <title>Genomic Encyclopedia of Type Strains, Phase IV (KMG-IV): sequencing the most valuable type-strain genomes for metagenomic binning, comparative biology and taxonomic classification.</title>
        <authorList>
            <person name="Goeker M."/>
        </authorList>
    </citation>
    <scope>NUCLEOTIDE SEQUENCE [LARGE SCALE GENOMIC DNA]</scope>
    <source>
        <strain evidence="1 2">DSM 45385</strain>
    </source>
</reference>
<accession>A0A7W8A1G5</accession>
<gene>
    <name evidence="1" type="ORF">HNR40_003250</name>
</gene>
<sequence length="117" mass="12951">MTHRHPFPPARLQEVLSRNHTAVHLIATLARSTPAHAPIWEHLDTVLYDARALVVELSHVHAELDKVRRSQANMLAAAQATLAAAQDGEPDPLWYLRDEVAAQQANAFPRRAGGEAR</sequence>
<proteinExistence type="predicted"/>
<dbReference type="AlphaFoldDB" id="A0A7W8A1G5"/>
<keyword evidence="2" id="KW-1185">Reference proteome</keyword>
<comment type="caution">
    <text evidence="1">The sequence shown here is derived from an EMBL/GenBank/DDBJ whole genome shotgun (WGS) entry which is preliminary data.</text>
</comment>
<dbReference type="EMBL" id="JACHIN010000004">
    <property type="protein sequence ID" value="MBB5077775.1"/>
    <property type="molecule type" value="Genomic_DNA"/>
</dbReference>
<dbReference type="Proteomes" id="UP000568380">
    <property type="component" value="Unassembled WGS sequence"/>
</dbReference>
<organism evidence="1 2">
    <name type="scientific">Nonomuraea endophytica</name>
    <dbReference type="NCBI Taxonomy" id="714136"/>
    <lineage>
        <taxon>Bacteria</taxon>
        <taxon>Bacillati</taxon>
        <taxon>Actinomycetota</taxon>
        <taxon>Actinomycetes</taxon>
        <taxon>Streptosporangiales</taxon>
        <taxon>Streptosporangiaceae</taxon>
        <taxon>Nonomuraea</taxon>
    </lineage>
</organism>
<evidence type="ECO:0000313" key="2">
    <source>
        <dbReference type="Proteomes" id="UP000568380"/>
    </source>
</evidence>
<dbReference type="RefSeq" id="WP_184961956.1">
    <property type="nucleotide sequence ID" value="NZ_JACHIN010000004.1"/>
</dbReference>
<name>A0A7W8A1G5_9ACTN</name>